<dbReference type="GO" id="GO:0046872">
    <property type="term" value="F:metal ion binding"/>
    <property type="evidence" value="ECO:0007669"/>
    <property type="project" value="UniProtKB-KW"/>
</dbReference>
<dbReference type="EMBL" id="FQVF01000011">
    <property type="protein sequence ID" value="SHF76257.1"/>
    <property type="molecule type" value="Genomic_DNA"/>
</dbReference>
<evidence type="ECO:0000313" key="5">
    <source>
        <dbReference type="Proteomes" id="UP000184517"/>
    </source>
</evidence>
<keyword evidence="5" id="KW-1185">Reference proteome</keyword>
<dbReference type="SUPFAM" id="SSF109604">
    <property type="entry name" value="HD-domain/PDEase-like"/>
    <property type="match status" value="1"/>
</dbReference>
<evidence type="ECO:0000313" key="4">
    <source>
        <dbReference type="EMBL" id="SHF76257.1"/>
    </source>
</evidence>
<dbReference type="Gene3D" id="1.10.3210.10">
    <property type="entry name" value="Hypothetical protein af1432"/>
    <property type="match status" value="1"/>
</dbReference>
<proteinExistence type="predicted"/>
<keyword evidence="2 4" id="KW-0378">Hydrolase</keyword>
<dbReference type="AlphaFoldDB" id="A0A1M5EAN1"/>
<reference evidence="5" key="1">
    <citation type="submission" date="2016-11" db="EMBL/GenBank/DDBJ databases">
        <authorList>
            <person name="Varghese N."/>
            <person name="Submissions S."/>
        </authorList>
    </citation>
    <scope>NUCLEOTIDE SEQUENCE [LARGE SCALE GENOMIC DNA]</scope>
    <source>
        <strain evidence="5">DSM 16579</strain>
    </source>
</reference>
<evidence type="ECO:0000256" key="2">
    <source>
        <dbReference type="ARBA" id="ARBA00022801"/>
    </source>
</evidence>
<feature type="domain" description="HD" evidence="3">
    <location>
        <begin position="20"/>
        <end position="183"/>
    </location>
</feature>
<dbReference type="Proteomes" id="UP000184517">
    <property type="component" value="Unassembled WGS sequence"/>
</dbReference>
<dbReference type="GO" id="GO:0002953">
    <property type="term" value="F:5'-deoxynucleotidase activity"/>
    <property type="evidence" value="ECO:0007669"/>
    <property type="project" value="InterPro"/>
</dbReference>
<keyword evidence="1" id="KW-0479">Metal-binding</keyword>
<dbReference type="InterPro" id="IPR039356">
    <property type="entry name" value="YfbR/HDDC2"/>
</dbReference>
<dbReference type="InterPro" id="IPR006674">
    <property type="entry name" value="HD_domain"/>
</dbReference>
<dbReference type="PANTHER" id="PTHR11845">
    <property type="entry name" value="5'-DEOXYNUCLEOTIDASE HDDC2"/>
    <property type="match status" value="1"/>
</dbReference>
<dbReference type="PANTHER" id="PTHR11845:SF13">
    <property type="entry name" value="5'-DEOXYNUCLEOTIDASE HDDC2"/>
    <property type="match status" value="1"/>
</dbReference>
<name>A0A1M5EAN1_9GAMM</name>
<organism evidence="4 5">
    <name type="scientific">Marinomonas polaris DSM 16579</name>
    <dbReference type="NCBI Taxonomy" id="1122206"/>
    <lineage>
        <taxon>Bacteria</taxon>
        <taxon>Pseudomonadati</taxon>
        <taxon>Pseudomonadota</taxon>
        <taxon>Gammaproteobacteria</taxon>
        <taxon>Oceanospirillales</taxon>
        <taxon>Oceanospirillaceae</taxon>
        <taxon>Marinomonas</taxon>
    </lineage>
</organism>
<dbReference type="OrthoDB" id="9796032at2"/>
<dbReference type="RefSeq" id="WP_072840104.1">
    <property type="nucleotide sequence ID" value="NZ_FQVF01000011.1"/>
</dbReference>
<dbReference type="GO" id="GO:0005737">
    <property type="term" value="C:cytoplasm"/>
    <property type="evidence" value="ECO:0007669"/>
    <property type="project" value="TreeGrafter"/>
</dbReference>
<evidence type="ECO:0000259" key="3">
    <source>
        <dbReference type="Pfam" id="PF13023"/>
    </source>
</evidence>
<accession>A0A1M5EAN1</accession>
<sequence>MPEQLNDQTLDKQFAFLREIDQLKSVIRKSPLIDKSRRENSAEHSWHLAMYALILKDSSDKEINIERVIKMLLIHDIVEIDAGDHPIHETVDNKTQEEAEQKAADRLFGLLPTSQGEELKALWYEFEAAETNDAVFAKSLDRLQPLIHNVATNGGSWIEGNVSHEQVKQRYGSVISAGSKRIWNLVQKLVGQYFHR</sequence>
<evidence type="ECO:0000256" key="1">
    <source>
        <dbReference type="ARBA" id="ARBA00022723"/>
    </source>
</evidence>
<protein>
    <submittedName>
        <fullName evidence="4">Putative hydrolases of HD superfamily</fullName>
    </submittedName>
</protein>
<gene>
    <name evidence="4" type="ORF">SAMN02745753_02583</name>
</gene>
<dbReference type="Pfam" id="PF13023">
    <property type="entry name" value="HD_3"/>
    <property type="match status" value="1"/>
</dbReference>
<dbReference type="STRING" id="1122206.SAMN02745753_02583"/>